<reference evidence="3" key="1">
    <citation type="submission" date="2016-10" db="EMBL/GenBank/DDBJ databases">
        <authorList>
            <person name="Benchimol M."/>
            <person name="Almeida L.G."/>
            <person name="Vasconcelos A.T."/>
            <person name="Perreira-Neves A."/>
            <person name="Rosa I.A."/>
            <person name="Tasca T."/>
            <person name="Bogo M.R."/>
            <person name="de Souza W."/>
        </authorList>
    </citation>
    <scope>NUCLEOTIDE SEQUENCE [LARGE SCALE GENOMIC DNA]</scope>
    <source>
        <strain evidence="3">K</strain>
    </source>
</reference>
<dbReference type="GO" id="GO:0031647">
    <property type="term" value="P:regulation of protein stability"/>
    <property type="evidence" value="ECO:0007669"/>
    <property type="project" value="TreeGrafter"/>
</dbReference>
<dbReference type="GO" id="GO:0016579">
    <property type="term" value="P:protein deubiquitination"/>
    <property type="evidence" value="ECO:0007669"/>
    <property type="project" value="InterPro"/>
</dbReference>
<comment type="caution">
    <text evidence="3">The sequence shown here is derived from an EMBL/GenBank/DDBJ whole genome shotgun (WGS) entry which is preliminary data.</text>
</comment>
<dbReference type="PANTHER" id="PTHR24006:SF644">
    <property type="entry name" value="UBIQUITIN CARBOXYL-TERMINAL HYDROLASE 7"/>
    <property type="match status" value="1"/>
</dbReference>
<dbReference type="PROSITE" id="PS00972">
    <property type="entry name" value="USP_1"/>
    <property type="match status" value="1"/>
</dbReference>
<feature type="domain" description="USP" evidence="2">
    <location>
        <begin position="219"/>
        <end position="557"/>
    </location>
</feature>
<dbReference type="InterPro" id="IPR028889">
    <property type="entry name" value="USP"/>
</dbReference>
<proteinExistence type="predicted"/>
<dbReference type="EMBL" id="MLAK01000849">
    <property type="protein sequence ID" value="OHT02867.1"/>
    <property type="molecule type" value="Genomic_DNA"/>
</dbReference>
<dbReference type="InterPro" id="IPR018200">
    <property type="entry name" value="USP_CS"/>
</dbReference>
<dbReference type="AlphaFoldDB" id="A0A1J4JV40"/>
<dbReference type="VEuPathDB" id="TrichDB:TRFO_06908"/>
<sequence length="1121" mass="132314">MNDDTNDDDIQFYDQKWQKPPPDPYENFLIQFDEWSEISNEYNYKINYHETYFTFVISRGDESRLKVQILLDDDYISTPQSFVFRIQLLPPNPNYNTIHEKRIDFTPFKKADCICFDILQKEINEENGFVVNNQVQFSVRIKPYFEPIHPFPIRQESDPFGNNNYNDNPFLNDNHFCNFSSQSSLDMNSFDFPSRFSSQDSQNSFPKDVIEISKPSPYAGLKNQGATCYMNSLLQALFHLPAFRRLVFEMNHNIDKPDDENIPLNLKILFAQMQLFKQPASTANLTKSFGWTDKNTFMQHDIQEFCRVLLGNLEDKMKESDLDYGIKYIFKGVYRTFTKGIHKKFVKYVENVFYDLSLQVKDCSDIYEAFDKYVEKEILSGKNQYQSEEFGLQDAEMGLEFMEFPRVLYLHLKRFEIDPILNRSIKINSSFQFYNQINLSKYLAKDADPTLSAEYELFGVLVHSGSSLSGHYYAFLRPTVEEQWFEFNDSSVYTVDSKTAIENNFGGENHYNNNDLNKDSNKDINTETNQGEKAKSFNEYSYSEKTYSAYMLIYVKKYEKEKLFKEVENDLISEDIKEKIHQISDVSDSLTFLLYSKETTIIPNSQYGKLIFNFSTEDGQTLRIKKNLTHKELYHEVASLYNEDVNSIELWQFTSDGLLEKLPNNYSSLSQYIKGFCLFVFIDDNSKTNSQNSFGLSSSSAQSSSDISLSNLFLIKRELPIFAFIYCPFTCPPLHYLFSKRVEKNSNIQKYFENEIKIIFQIRFDVEINVYIKTQKLEKIENYSKTFHEFEGNSIFVIEFTKLSTWDKVDFPQNNFQFKQNEKVINFLDNMSLVEYNAKTYYDFSTDFILLKVNSFTQTKKVRIPGLIHFHEFRQFLTTVFQEGNDFIIFKKNSKKPMKCENNDLMCTLVQPFEQEYSIVFINNQYFTDDGQIAFDKIIRMEIEFFYDQFNIQSNEELFDEDLTISNIIKRFQNNFENNSKIRVLQIENGKICKILEDECKIGDVDGSLRIEKIPDDQIDELHFIKIQFSKDINKKSFLMNYENMKISELKSKIMHLMEISPENFVLLKFKYFNDSNKEIHVQNDDVFIDDFDDLFSEVLIEGKYQQSSHKYSDNSLHLYN</sequence>
<dbReference type="RefSeq" id="XP_068356003.1">
    <property type="nucleotide sequence ID" value="XM_068493378.1"/>
</dbReference>
<dbReference type="GO" id="GO:0005634">
    <property type="term" value="C:nucleus"/>
    <property type="evidence" value="ECO:0007669"/>
    <property type="project" value="TreeGrafter"/>
</dbReference>
<keyword evidence="4" id="KW-1185">Reference proteome</keyword>
<feature type="compositionally biased region" description="Acidic residues" evidence="1">
    <location>
        <begin position="1"/>
        <end position="11"/>
    </location>
</feature>
<feature type="compositionally biased region" description="Low complexity" evidence="1">
    <location>
        <begin position="505"/>
        <end position="515"/>
    </location>
</feature>
<feature type="compositionally biased region" description="Basic and acidic residues" evidence="1">
    <location>
        <begin position="516"/>
        <end position="530"/>
    </location>
</feature>
<evidence type="ECO:0000256" key="1">
    <source>
        <dbReference type="SAM" id="MobiDB-lite"/>
    </source>
</evidence>
<feature type="region of interest" description="Disordered" evidence="1">
    <location>
        <begin position="505"/>
        <end position="530"/>
    </location>
</feature>
<dbReference type="OrthoDB" id="289038at2759"/>
<dbReference type="SUPFAM" id="SSF54001">
    <property type="entry name" value="Cysteine proteinases"/>
    <property type="match status" value="1"/>
</dbReference>
<evidence type="ECO:0000313" key="4">
    <source>
        <dbReference type="Proteomes" id="UP000179807"/>
    </source>
</evidence>
<evidence type="ECO:0000259" key="2">
    <source>
        <dbReference type="PROSITE" id="PS50235"/>
    </source>
</evidence>
<organism evidence="3 4">
    <name type="scientific">Tritrichomonas foetus</name>
    <dbReference type="NCBI Taxonomy" id="1144522"/>
    <lineage>
        <taxon>Eukaryota</taxon>
        <taxon>Metamonada</taxon>
        <taxon>Parabasalia</taxon>
        <taxon>Tritrichomonadida</taxon>
        <taxon>Tritrichomonadidae</taxon>
        <taxon>Tritrichomonas</taxon>
    </lineage>
</organism>
<dbReference type="InterPro" id="IPR050164">
    <property type="entry name" value="Peptidase_C19"/>
</dbReference>
<dbReference type="GO" id="GO:0005829">
    <property type="term" value="C:cytosol"/>
    <property type="evidence" value="ECO:0007669"/>
    <property type="project" value="TreeGrafter"/>
</dbReference>
<dbReference type="InterPro" id="IPR038765">
    <property type="entry name" value="Papain-like_cys_pep_sf"/>
</dbReference>
<evidence type="ECO:0000313" key="3">
    <source>
        <dbReference type="EMBL" id="OHT02867.1"/>
    </source>
</evidence>
<protein>
    <recommendedName>
        <fullName evidence="2">USP domain-containing protein</fullName>
    </recommendedName>
</protein>
<dbReference type="PANTHER" id="PTHR24006">
    <property type="entry name" value="UBIQUITIN CARBOXYL-TERMINAL HYDROLASE"/>
    <property type="match status" value="1"/>
</dbReference>
<dbReference type="PROSITE" id="PS50235">
    <property type="entry name" value="USP_3"/>
    <property type="match status" value="1"/>
</dbReference>
<dbReference type="GeneID" id="94828082"/>
<feature type="region of interest" description="Disordered" evidence="1">
    <location>
        <begin position="1"/>
        <end position="20"/>
    </location>
</feature>
<dbReference type="GO" id="GO:0004843">
    <property type="term" value="F:cysteine-type deubiquitinase activity"/>
    <property type="evidence" value="ECO:0007669"/>
    <property type="project" value="InterPro"/>
</dbReference>
<dbReference type="Pfam" id="PF00443">
    <property type="entry name" value="UCH"/>
    <property type="match status" value="1"/>
</dbReference>
<name>A0A1J4JV40_9EUKA</name>
<accession>A0A1J4JV40</accession>
<dbReference type="InterPro" id="IPR001394">
    <property type="entry name" value="Peptidase_C19_UCH"/>
</dbReference>
<dbReference type="Proteomes" id="UP000179807">
    <property type="component" value="Unassembled WGS sequence"/>
</dbReference>
<gene>
    <name evidence="3" type="ORF">TRFO_06908</name>
</gene>
<dbReference type="Gene3D" id="3.90.70.10">
    <property type="entry name" value="Cysteine proteinases"/>
    <property type="match status" value="1"/>
</dbReference>
<dbReference type="PROSITE" id="PS00973">
    <property type="entry name" value="USP_2"/>
    <property type="match status" value="1"/>
</dbReference>